<evidence type="ECO:0000256" key="5">
    <source>
        <dbReference type="ARBA" id="ARBA00023040"/>
    </source>
</evidence>
<dbReference type="Gene3D" id="1.20.1070.10">
    <property type="entry name" value="Rhodopsin 7-helix transmembrane proteins"/>
    <property type="match status" value="1"/>
</dbReference>
<evidence type="ECO:0000256" key="7">
    <source>
        <dbReference type="ARBA" id="ARBA00023157"/>
    </source>
</evidence>
<keyword evidence="9" id="KW-0325">Glycoprotein</keyword>
<dbReference type="InterPro" id="IPR017452">
    <property type="entry name" value="GPCR_Rhodpsn_7TM"/>
</dbReference>
<feature type="transmembrane region" description="Helical" evidence="13">
    <location>
        <begin position="195"/>
        <end position="226"/>
    </location>
</feature>
<keyword evidence="5 12" id="KW-0297">G-protein coupled receptor</keyword>
<feature type="transmembrane region" description="Helical" evidence="13">
    <location>
        <begin position="112"/>
        <end position="133"/>
    </location>
</feature>
<evidence type="ECO:0000256" key="3">
    <source>
        <dbReference type="ARBA" id="ARBA00022692"/>
    </source>
</evidence>
<name>A0ABM1LBJ2_GEKJA</name>
<evidence type="ECO:0000256" key="1">
    <source>
        <dbReference type="ARBA" id="ARBA00004651"/>
    </source>
</evidence>
<evidence type="ECO:0000256" key="2">
    <source>
        <dbReference type="ARBA" id="ARBA00022475"/>
    </source>
</evidence>
<evidence type="ECO:0000256" key="6">
    <source>
        <dbReference type="ARBA" id="ARBA00023136"/>
    </source>
</evidence>
<dbReference type="GeneID" id="107124379"/>
<gene>
    <name evidence="16" type="primary">LOC107124379</name>
</gene>
<protein>
    <submittedName>
        <fullName evidence="16">Chemokine-like receptor 1</fullName>
    </submittedName>
</protein>
<sequence length="344" mass="39620">MENTTQLTLFEVAHLNSSVVTAFHDEDIFQQTLWKRLKIFSLVIRSLVFLLGLIGNGLVIFIAGFRMKKTVNTIWFLNLAIADFTFILLLPLSIAYLARDFHWPFGEAMCKFSYTVLFVNLYTSVYLLMVISIDRCISVLRPVWAQNHRNPRWASFVAFGVWVLALVLSSPNILIKQLKRNGDVIHCHTSYSPDAYRAMSITLFIFAFVIPFLVIVICYGAIVLRLRRDRLAQSSKPFRVITAVIVAFFVCWFPFHVFSFLEIRGHEDPRLHLVLVIGSPLMLSLTFFNSCLNPILYVFMVHDFKESLKRSILTVFENAFAEEERQSMMQTKPEAAVELDSLNL</sequence>
<feature type="domain" description="G-protein coupled receptors family 1 profile" evidence="14">
    <location>
        <begin position="55"/>
        <end position="297"/>
    </location>
</feature>
<evidence type="ECO:0000256" key="9">
    <source>
        <dbReference type="ARBA" id="ARBA00023180"/>
    </source>
</evidence>
<dbReference type="PANTHER" id="PTHR24225:SF0">
    <property type="entry name" value="N-FORMYL PEPTIDE RECEPTOR 2"/>
    <property type="match status" value="1"/>
</dbReference>
<keyword evidence="6 13" id="KW-0472">Membrane</keyword>
<keyword evidence="10 12" id="KW-0807">Transducer</keyword>
<evidence type="ECO:0000256" key="8">
    <source>
        <dbReference type="ARBA" id="ARBA00023170"/>
    </source>
</evidence>
<keyword evidence="3 12" id="KW-0812">Transmembrane</keyword>
<feature type="transmembrane region" description="Helical" evidence="13">
    <location>
        <begin position="273"/>
        <end position="300"/>
    </location>
</feature>
<evidence type="ECO:0000256" key="10">
    <source>
        <dbReference type="ARBA" id="ARBA00023224"/>
    </source>
</evidence>
<comment type="subcellular location">
    <subcellularLocation>
        <location evidence="1">Cell membrane</location>
        <topology evidence="1">Multi-pass membrane protein</topology>
    </subcellularLocation>
</comment>
<dbReference type="Pfam" id="PF00001">
    <property type="entry name" value="7tm_1"/>
    <property type="match status" value="1"/>
</dbReference>
<dbReference type="Proteomes" id="UP000694871">
    <property type="component" value="Unplaced"/>
</dbReference>
<feature type="transmembrane region" description="Helical" evidence="13">
    <location>
        <begin position="39"/>
        <end position="63"/>
    </location>
</feature>
<keyword evidence="7" id="KW-1015">Disulfide bond</keyword>
<evidence type="ECO:0000256" key="12">
    <source>
        <dbReference type="RuleBase" id="RU000688"/>
    </source>
</evidence>
<comment type="similarity">
    <text evidence="12">Belongs to the G-protein coupled receptor 1 family.</text>
</comment>
<evidence type="ECO:0000313" key="15">
    <source>
        <dbReference type="Proteomes" id="UP000694871"/>
    </source>
</evidence>
<accession>A0ABM1LBJ2</accession>
<dbReference type="PROSITE" id="PS50262">
    <property type="entry name" value="G_PROTEIN_RECEP_F1_2"/>
    <property type="match status" value="1"/>
</dbReference>
<keyword evidence="8 12" id="KW-0675">Receptor</keyword>
<proteinExistence type="inferred from homology"/>
<dbReference type="SUPFAM" id="SSF81321">
    <property type="entry name" value="Family A G protein-coupled receptor-like"/>
    <property type="match status" value="1"/>
</dbReference>
<evidence type="ECO:0000259" key="14">
    <source>
        <dbReference type="PROSITE" id="PS50262"/>
    </source>
</evidence>
<keyword evidence="15" id="KW-1185">Reference proteome</keyword>
<organism evidence="15 16">
    <name type="scientific">Gekko japonicus</name>
    <name type="common">Schlegel's Japanese gecko</name>
    <dbReference type="NCBI Taxonomy" id="146911"/>
    <lineage>
        <taxon>Eukaryota</taxon>
        <taxon>Metazoa</taxon>
        <taxon>Chordata</taxon>
        <taxon>Craniata</taxon>
        <taxon>Vertebrata</taxon>
        <taxon>Euteleostomi</taxon>
        <taxon>Lepidosauria</taxon>
        <taxon>Squamata</taxon>
        <taxon>Bifurcata</taxon>
        <taxon>Gekkota</taxon>
        <taxon>Gekkonidae</taxon>
        <taxon>Gekkoninae</taxon>
        <taxon>Gekko</taxon>
    </lineage>
</organism>
<keyword evidence="4 13" id="KW-1133">Transmembrane helix</keyword>
<dbReference type="InterPro" id="IPR000826">
    <property type="entry name" value="Formyl_rcpt-rel"/>
</dbReference>
<feature type="transmembrane region" description="Helical" evidence="13">
    <location>
        <begin position="75"/>
        <end position="97"/>
    </location>
</feature>
<dbReference type="PANTHER" id="PTHR24225">
    <property type="entry name" value="CHEMOTACTIC RECEPTOR"/>
    <property type="match status" value="1"/>
</dbReference>
<feature type="transmembrane region" description="Helical" evidence="13">
    <location>
        <begin position="153"/>
        <end position="175"/>
    </location>
</feature>
<dbReference type="PRINTS" id="PR00526">
    <property type="entry name" value="FMETLEUPHER"/>
</dbReference>
<feature type="transmembrane region" description="Helical" evidence="13">
    <location>
        <begin position="238"/>
        <end position="261"/>
    </location>
</feature>
<dbReference type="RefSeq" id="XP_015283329.1">
    <property type="nucleotide sequence ID" value="XM_015427843.1"/>
</dbReference>
<evidence type="ECO:0000256" key="4">
    <source>
        <dbReference type="ARBA" id="ARBA00022989"/>
    </source>
</evidence>
<comment type="similarity">
    <text evidence="11">Belongs to the chemokine-like receptor (CMKLR) family.</text>
</comment>
<dbReference type="PRINTS" id="PR00237">
    <property type="entry name" value="GPCRRHODOPSN"/>
</dbReference>
<keyword evidence="2" id="KW-1003">Cell membrane</keyword>
<dbReference type="InterPro" id="IPR000276">
    <property type="entry name" value="GPCR_Rhodpsn"/>
</dbReference>
<reference evidence="16" key="1">
    <citation type="submission" date="2025-08" db="UniProtKB">
        <authorList>
            <consortium name="RefSeq"/>
        </authorList>
    </citation>
    <scope>IDENTIFICATION</scope>
</reference>
<evidence type="ECO:0000313" key="16">
    <source>
        <dbReference type="RefSeq" id="XP_015283329.1"/>
    </source>
</evidence>
<evidence type="ECO:0000256" key="11">
    <source>
        <dbReference type="ARBA" id="ARBA00025736"/>
    </source>
</evidence>
<dbReference type="PROSITE" id="PS00237">
    <property type="entry name" value="G_PROTEIN_RECEP_F1_1"/>
    <property type="match status" value="1"/>
</dbReference>
<evidence type="ECO:0000256" key="13">
    <source>
        <dbReference type="SAM" id="Phobius"/>
    </source>
</evidence>